<dbReference type="GO" id="GO:0005525">
    <property type="term" value="F:GTP binding"/>
    <property type="evidence" value="ECO:0007669"/>
    <property type="project" value="UniProtKB-KW"/>
</dbReference>
<dbReference type="SMART" id="SM00173">
    <property type="entry name" value="RAS"/>
    <property type="match status" value="1"/>
</dbReference>
<dbReference type="GO" id="GO:0007264">
    <property type="term" value="P:small GTPase-mediated signal transduction"/>
    <property type="evidence" value="ECO:0007669"/>
    <property type="project" value="InterPro"/>
</dbReference>
<keyword evidence="5" id="KW-0636">Prenylation</keyword>
<feature type="compositionally biased region" description="Polar residues" evidence="6">
    <location>
        <begin position="294"/>
        <end position="305"/>
    </location>
</feature>
<reference evidence="8 9" key="1">
    <citation type="journal article" date="2020" name="ISME J.">
        <title>Uncovering the hidden diversity of litter-decomposition mechanisms in mushroom-forming fungi.</title>
        <authorList>
            <person name="Floudas D."/>
            <person name="Bentzer J."/>
            <person name="Ahren D."/>
            <person name="Johansson T."/>
            <person name="Persson P."/>
            <person name="Tunlid A."/>
        </authorList>
    </citation>
    <scope>NUCLEOTIDE SEQUENCE [LARGE SCALE GENOMIC DNA]</scope>
    <source>
        <strain evidence="8 9">CBS 661.87</strain>
    </source>
</reference>
<feature type="transmembrane region" description="Helical" evidence="7">
    <location>
        <begin position="533"/>
        <end position="553"/>
    </location>
</feature>
<dbReference type="Gene3D" id="3.40.50.300">
    <property type="entry name" value="P-loop containing nucleotide triphosphate hydrolases"/>
    <property type="match status" value="1"/>
</dbReference>
<dbReference type="InterPro" id="IPR027417">
    <property type="entry name" value="P-loop_NTPase"/>
</dbReference>
<keyword evidence="3" id="KW-0342">GTP-binding</keyword>
<keyword evidence="4" id="KW-0449">Lipoprotein</keyword>
<gene>
    <name evidence="8" type="ORF">D9615_005316</name>
</gene>
<dbReference type="PROSITE" id="PS51420">
    <property type="entry name" value="RHO"/>
    <property type="match status" value="1"/>
</dbReference>
<dbReference type="FunFam" id="3.40.50.300:FF:000088">
    <property type="entry name" value="Ras-related C3 botulinum toxin substrate 1"/>
    <property type="match status" value="1"/>
</dbReference>
<dbReference type="InterPro" id="IPR005225">
    <property type="entry name" value="Small_GTP-bd"/>
</dbReference>
<sequence>MQAIKCVVVGDGAVGKTCLLISYTTNAFPGEYIPTVFDNYSANVMVDGKTISLGLWDTAGQEDYDRLRPLSYPQTDVFLICFSLVSPPSYENVRTKWYPEISHHAPSTSVVLVGTKLDLREDPATIEKLRDRRMAPIQYSQGVAMCKDIGAVKYLECSALTQKGLKTVFDEAIRAVLNPPPQVKRNGGVTYVTPYDWHDGASSIGMDATEDRLLSTSFITSLLQENPGNRTNYRVSYGSDALSGFSEMTYPPLASSYTDAHVHSSPSTTTTLPQRPQDGRSPPSAFVPVRESPSRLSGDSDTLYSTRDHNTSVVRKASVSQGLHGASVVGVASATLRSLPSHHVPSVGDGGSPLYTDGQPFLSRDEHANRPTPRFPRPNPSQTRESMHSAKSAVPSFISRISSHRSVRRILAWRRVKPLPPVPLIPHISIAAELEHRRNDDMKSLPDLVNRADALQGFLEKGYHPHQSITSYYAAHKGEGLPSTFDDADTVFPNTTGTDASRKPALNVTAAWPRLPNGAVREGPPPPKKRRTFIILGVFLAVSLVAVGTAVGITVGRKKSALAVCDGSLVGAACNLNSTCICTSPLSGQCDGLAQNIVDLIATLNRLFITNFTSNSVYNKIWLAQGAVPGSCASQSLLVDVAPALTSQISESAAEWAQTALLWNLVESQDIKATTTLQKFIQSAPWKSLDSNGDASPFSTTVSGYTFNFAAQEVKQPSVSFVAVGQPTAAQVSTVGPVAQSALNRMYSFASASSTQHQKALENYWTTVLQQRLTDLPTFISAFSVSPVLLPFDATLSQQPQPLDTFLTPSTSSLFPPPLSCYPGLKPGQLQQVNEIEGGVFGLPPLSPASQFDPACYPDRPIYGVLDVLRLRLPFVDPRSGIARQAAVLKRDVSPRVIMYNGAILSPLPGPSNVTSISAEQSDPRRYGTLGQFNHVVLKYLSSIPQLDVAAALVSYVLSSASVQAIPPPATSILSTSLSMIPIMEVAVFGTISPSDISSAVSSFTTSSGAFFFGSDQGTALRNWVITGCGSTIAWAESPLSSLVVRDNDFSDHIFNQTWTAVSTALQNDIGDIGLVNVTDTFTINNKFTLS</sequence>
<organism evidence="8 9">
    <name type="scientific">Tricholomella constricta</name>
    <dbReference type="NCBI Taxonomy" id="117010"/>
    <lineage>
        <taxon>Eukaryota</taxon>
        <taxon>Fungi</taxon>
        <taxon>Dikarya</taxon>
        <taxon>Basidiomycota</taxon>
        <taxon>Agaricomycotina</taxon>
        <taxon>Agaricomycetes</taxon>
        <taxon>Agaricomycetidae</taxon>
        <taxon>Agaricales</taxon>
        <taxon>Tricholomatineae</taxon>
        <taxon>Lyophyllaceae</taxon>
        <taxon>Tricholomella</taxon>
    </lineage>
</organism>
<keyword evidence="7" id="KW-0812">Transmembrane</keyword>
<evidence type="ECO:0000256" key="4">
    <source>
        <dbReference type="ARBA" id="ARBA00023288"/>
    </source>
</evidence>
<dbReference type="PRINTS" id="PR00449">
    <property type="entry name" value="RASTRNSFRMNG"/>
</dbReference>
<evidence type="ECO:0000313" key="9">
    <source>
        <dbReference type="Proteomes" id="UP000565441"/>
    </source>
</evidence>
<keyword evidence="7" id="KW-0472">Membrane</keyword>
<evidence type="ECO:0000256" key="5">
    <source>
        <dbReference type="ARBA" id="ARBA00023289"/>
    </source>
</evidence>
<evidence type="ECO:0000256" key="2">
    <source>
        <dbReference type="ARBA" id="ARBA00022741"/>
    </source>
</evidence>
<dbReference type="InterPro" id="IPR001806">
    <property type="entry name" value="Small_GTPase"/>
</dbReference>
<keyword evidence="1" id="KW-0488">Methylation</keyword>
<dbReference type="EMBL" id="JAACJP010000023">
    <property type="protein sequence ID" value="KAF5377537.1"/>
    <property type="molecule type" value="Genomic_DNA"/>
</dbReference>
<feature type="compositionally biased region" description="Polar residues" evidence="6">
    <location>
        <begin position="264"/>
        <end position="274"/>
    </location>
</feature>
<dbReference type="CDD" id="cd01871">
    <property type="entry name" value="Rac1_like"/>
    <property type="match status" value="1"/>
</dbReference>
<accession>A0A8H5H6E3</accession>
<dbReference type="PROSITE" id="PS51421">
    <property type="entry name" value="RAS"/>
    <property type="match status" value="1"/>
</dbReference>
<name>A0A8H5H6E3_9AGAR</name>
<dbReference type="Proteomes" id="UP000565441">
    <property type="component" value="Unassembled WGS sequence"/>
</dbReference>
<dbReference type="SMART" id="SM00174">
    <property type="entry name" value="RHO"/>
    <property type="match status" value="1"/>
</dbReference>
<evidence type="ECO:0000256" key="7">
    <source>
        <dbReference type="SAM" id="Phobius"/>
    </source>
</evidence>
<evidence type="ECO:0000256" key="6">
    <source>
        <dbReference type="SAM" id="MobiDB-lite"/>
    </source>
</evidence>
<dbReference type="GO" id="GO:0003924">
    <property type="term" value="F:GTPase activity"/>
    <property type="evidence" value="ECO:0007669"/>
    <property type="project" value="InterPro"/>
</dbReference>
<comment type="caution">
    <text evidence="8">The sequence shown here is derived from an EMBL/GenBank/DDBJ whole genome shotgun (WGS) entry which is preliminary data.</text>
</comment>
<dbReference type="InterPro" id="IPR003578">
    <property type="entry name" value="Small_GTPase_Rho"/>
</dbReference>
<dbReference type="NCBIfam" id="TIGR00231">
    <property type="entry name" value="small_GTP"/>
    <property type="match status" value="1"/>
</dbReference>
<evidence type="ECO:0000256" key="3">
    <source>
        <dbReference type="ARBA" id="ARBA00023134"/>
    </source>
</evidence>
<feature type="region of interest" description="Disordered" evidence="6">
    <location>
        <begin position="342"/>
        <end position="388"/>
    </location>
</feature>
<dbReference type="SUPFAM" id="SSF52540">
    <property type="entry name" value="P-loop containing nucleoside triphosphate hydrolases"/>
    <property type="match status" value="1"/>
</dbReference>
<dbReference type="AlphaFoldDB" id="A0A8H5H6E3"/>
<protein>
    <submittedName>
        <fullName evidence="8">Uncharacterized protein</fullName>
    </submittedName>
</protein>
<keyword evidence="9" id="KW-1185">Reference proteome</keyword>
<dbReference type="PROSITE" id="PS51419">
    <property type="entry name" value="RAB"/>
    <property type="match status" value="1"/>
</dbReference>
<dbReference type="SMART" id="SM00176">
    <property type="entry name" value="RAN"/>
    <property type="match status" value="1"/>
</dbReference>
<dbReference type="OrthoDB" id="5595612at2759"/>
<keyword evidence="7" id="KW-1133">Transmembrane helix</keyword>
<proteinExistence type="predicted"/>
<dbReference type="Pfam" id="PF00071">
    <property type="entry name" value="Ras"/>
    <property type="match status" value="1"/>
</dbReference>
<feature type="region of interest" description="Disordered" evidence="6">
    <location>
        <begin position="257"/>
        <end position="306"/>
    </location>
</feature>
<evidence type="ECO:0000313" key="8">
    <source>
        <dbReference type="EMBL" id="KAF5377537.1"/>
    </source>
</evidence>
<dbReference type="PANTHER" id="PTHR24072">
    <property type="entry name" value="RHO FAMILY GTPASE"/>
    <property type="match status" value="1"/>
</dbReference>
<evidence type="ECO:0000256" key="1">
    <source>
        <dbReference type="ARBA" id="ARBA00022481"/>
    </source>
</evidence>
<dbReference type="SMART" id="SM00175">
    <property type="entry name" value="RAB"/>
    <property type="match status" value="1"/>
</dbReference>
<keyword evidence="2" id="KW-0547">Nucleotide-binding</keyword>